<feature type="transmembrane region" description="Helical" evidence="1">
    <location>
        <begin position="78"/>
        <end position="100"/>
    </location>
</feature>
<dbReference type="Pfam" id="PF13795">
    <property type="entry name" value="HupE_UreJ_2"/>
    <property type="match status" value="1"/>
</dbReference>
<keyword evidence="4" id="KW-1185">Reference proteome</keyword>
<feature type="transmembrane region" description="Helical" evidence="1">
    <location>
        <begin position="153"/>
        <end position="171"/>
    </location>
</feature>
<keyword evidence="1" id="KW-1133">Transmembrane helix</keyword>
<evidence type="ECO:0000256" key="1">
    <source>
        <dbReference type="SAM" id="Phobius"/>
    </source>
</evidence>
<feature type="chain" id="PRO_5012590611" evidence="2">
    <location>
        <begin position="42"/>
        <end position="248"/>
    </location>
</feature>
<keyword evidence="2" id="KW-0732">Signal</keyword>
<proteinExistence type="predicted"/>
<evidence type="ECO:0000256" key="2">
    <source>
        <dbReference type="SAM" id="SignalP"/>
    </source>
</evidence>
<keyword evidence="1" id="KW-0812">Transmembrane</keyword>
<name>A0A1M7DYM8_9RHOB</name>
<keyword evidence="1" id="KW-0472">Membrane</keyword>
<accession>A0A1M7DYM8</accession>
<sequence length="248" mass="27315">MLPNRSYRSGPQAHAMRQPWTIFAATVLMLIALATSASAHAVTPGDAGYIQEIFGVHVISFIYLGAKHMITGYDHILFLLGVVFFIYHMKDVAIYVSIFAVGHSVTMILGVWYGWGINAYIIDAIIGLSVVYKALDNLGAFQKWFGFQPNTKAATLIFGLFHGTGLASKILDYQIAEDGLLGNLLSFNVGVELGQLLALFVILIVMGYWRRSPNFMRQATVANVIMVLLGLLLTYQQVMGYIGLHAHV</sequence>
<dbReference type="STRING" id="1054996.SAMN05444414_1594"/>
<dbReference type="EMBL" id="FRBN01000059">
    <property type="protein sequence ID" value="SHL84605.1"/>
    <property type="molecule type" value="Genomic_DNA"/>
</dbReference>
<feature type="signal peptide" evidence="2">
    <location>
        <begin position="1"/>
        <end position="41"/>
    </location>
</feature>
<feature type="transmembrane region" description="Helical" evidence="1">
    <location>
        <begin position="221"/>
        <end position="244"/>
    </location>
</feature>
<feature type="transmembrane region" description="Helical" evidence="1">
    <location>
        <begin position="49"/>
        <end position="66"/>
    </location>
</feature>
<dbReference type="InterPro" id="IPR032809">
    <property type="entry name" value="Put_HupE_UreJ"/>
</dbReference>
<dbReference type="AlphaFoldDB" id="A0A1M7DYM8"/>
<gene>
    <name evidence="3" type="ORF">SAMN05444414_1594</name>
</gene>
<organism evidence="3 4">
    <name type="scientific">Roseovarius marisflavi</name>
    <dbReference type="NCBI Taxonomy" id="1054996"/>
    <lineage>
        <taxon>Bacteria</taxon>
        <taxon>Pseudomonadati</taxon>
        <taxon>Pseudomonadota</taxon>
        <taxon>Alphaproteobacteria</taxon>
        <taxon>Rhodobacterales</taxon>
        <taxon>Roseobacteraceae</taxon>
        <taxon>Roseovarius</taxon>
    </lineage>
</organism>
<evidence type="ECO:0000313" key="4">
    <source>
        <dbReference type="Proteomes" id="UP000184191"/>
    </source>
</evidence>
<feature type="transmembrane region" description="Helical" evidence="1">
    <location>
        <begin position="191"/>
        <end position="209"/>
    </location>
</feature>
<evidence type="ECO:0000313" key="3">
    <source>
        <dbReference type="EMBL" id="SHL84605.1"/>
    </source>
</evidence>
<reference evidence="4" key="1">
    <citation type="submission" date="2016-11" db="EMBL/GenBank/DDBJ databases">
        <authorList>
            <person name="Varghese N."/>
            <person name="Submissions S."/>
        </authorList>
    </citation>
    <scope>NUCLEOTIDE SEQUENCE [LARGE SCALE GENOMIC DNA]</scope>
    <source>
        <strain evidence="4">DSM 29327</strain>
    </source>
</reference>
<protein>
    <submittedName>
        <fullName evidence="3">HupE / UreJ protein</fullName>
    </submittedName>
</protein>
<feature type="transmembrane region" description="Helical" evidence="1">
    <location>
        <begin position="112"/>
        <end position="132"/>
    </location>
</feature>
<dbReference type="Proteomes" id="UP000184191">
    <property type="component" value="Unassembled WGS sequence"/>
</dbReference>